<organism evidence="1 2">
    <name type="scientific">Halomonas binhaiensis</name>
    <dbReference type="NCBI Taxonomy" id="2562282"/>
    <lineage>
        <taxon>Bacteria</taxon>
        <taxon>Pseudomonadati</taxon>
        <taxon>Pseudomonadota</taxon>
        <taxon>Gammaproteobacteria</taxon>
        <taxon>Oceanospirillales</taxon>
        <taxon>Halomonadaceae</taxon>
        <taxon>Halomonas</taxon>
    </lineage>
</organism>
<dbReference type="InterPro" id="IPR012659">
    <property type="entry name" value="CHP02444"/>
</dbReference>
<dbReference type="RefSeq" id="WP_187775049.1">
    <property type="nucleotide sequence ID" value="NZ_CP038437.2"/>
</dbReference>
<evidence type="ECO:0000313" key="2">
    <source>
        <dbReference type="Proteomes" id="UP000324285"/>
    </source>
</evidence>
<dbReference type="NCBIfam" id="TIGR02444">
    <property type="entry name" value="TIGR02444 family protein"/>
    <property type="match status" value="1"/>
</dbReference>
<dbReference type="Pfam" id="PF09523">
    <property type="entry name" value="DUF2390"/>
    <property type="match status" value="1"/>
</dbReference>
<proteinExistence type="predicted"/>
<dbReference type="Proteomes" id="UP000324285">
    <property type="component" value="Chromosome"/>
</dbReference>
<dbReference type="EMBL" id="CP038437">
    <property type="protein sequence ID" value="QEM83524.2"/>
    <property type="molecule type" value="Genomic_DNA"/>
</dbReference>
<name>A0A856QUH8_9GAMM</name>
<gene>
    <name evidence="1" type="ORF">E4T21_19640</name>
</gene>
<sequence length="175" mass="20270">MGTNSTQFGTQLRQRLTAQPLWTFAVDFYARSGVEQACLSLQDEHGWDVCELLWRCWLFQHGAQAGELAPEIHRWQADVTQPLRRLRRKLKPESCRSTAVYNLREQIKQSELAAERETMNRLMKISLKDSTLTPLPEPLPSLEKVLLSDHELKKKSQVRLIATLETQLDPLCYPR</sequence>
<reference evidence="1" key="1">
    <citation type="submission" date="2021-02" db="EMBL/GenBank/DDBJ databases">
        <title>Strain Y2R2, a novel species of the genus Halomonas.</title>
        <authorList>
            <person name="Huang H."/>
        </authorList>
    </citation>
    <scope>NUCLEOTIDE SEQUENCE</scope>
    <source>
        <strain evidence="1">Y2R2</strain>
    </source>
</reference>
<keyword evidence="2" id="KW-1185">Reference proteome</keyword>
<dbReference type="KEGG" id="hbh:E4T21_19640"/>
<evidence type="ECO:0000313" key="1">
    <source>
        <dbReference type="EMBL" id="QEM83524.2"/>
    </source>
</evidence>
<accession>A0A856QUH8</accession>
<protein>
    <submittedName>
        <fullName evidence="1">TIGR02444 family protein</fullName>
    </submittedName>
</protein>
<dbReference type="AlphaFoldDB" id="A0A856QUH8"/>